<keyword evidence="5" id="KW-0809">Transit peptide</keyword>
<dbReference type="Proteomes" id="UP001527925">
    <property type="component" value="Unassembled WGS sequence"/>
</dbReference>
<keyword evidence="3 9" id="KW-0812">Transmembrane</keyword>
<dbReference type="NCBIfam" id="TIGR03592">
    <property type="entry name" value="yidC_oxa1_cterm"/>
    <property type="match status" value="1"/>
</dbReference>
<evidence type="ECO:0000256" key="8">
    <source>
        <dbReference type="ARBA" id="ARBA00023136"/>
    </source>
</evidence>
<dbReference type="PANTHER" id="PTHR12428">
    <property type="entry name" value="OXA1"/>
    <property type="match status" value="1"/>
</dbReference>
<evidence type="ECO:0000256" key="7">
    <source>
        <dbReference type="ARBA" id="ARBA00023128"/>
    </source>
</evidence>
<evidence type="ECO:0000256" key="3">
    <source>
        <dbReference type="ARBA" id="ARBA00022692"/>
    </source>
</evidence>
<comment type="caution">
    <text evidence="12">The sequence shown here is derived from an EMBL/GenBank/DDBJ whole genome shotgun (WGS) entry which is preliminary data.</text>
</comment>
<evidence type="ECO:0000256" key="5">
    <source>
        <dbReference type="ARBA" id="ARBA00022946"/>
    </source>
</evidence>
<accession>A0ABR4MWG0</accession>
<evidence type="ECO:0000256" key="9">
    <source>
        <dbReference type="RuleBase" id="RU003945"/>
    </source>
</evidence>
<evidence type="ECO:0000313" key="13">
    <source>
        <dbReference type="Proteomes" id="UP001527925"/>
    </source>
</evidence>
<name>A0ABR4MWG0_9FUNG</name>
<dbReference type="EMBL" id="JADGIZ020000102">
    <property type="protein sequence ID" value="KAL2911554.1"/>
    <property type="molecule type" value="Genomic_DNA"/>
</dbReference>
<organism evidence="12 13">
    <name type="scientific">Polyrhizophydium stewartii</name>
    <dbReference type="NCBI Taxonomy" id="2732419"/>
    <lineage>
        <taxon>Eukaryota</taxon>
        <taxon>Fungi</taxon>
        <taxon>Fungi incertae sedis</taxon>
        <taxon>Chytridiomycota</taxon>
        <taxon>Chytridiomycota incertae sedis</taxon>
        <taxon>Chytridiomycetes</taxon>
        <taxon>Rhizophydiales</taxon>
        <taxon>Rhizophydiales incertae sedis</taxon>
        <taxon>Polyrhizophydium</taxon>
    </lineage>
</organism>
<keyword evidence="8 10" id="KW-0472">Membrane</keyword>
<reference evidence="12 13" key="1">
    <citation type="submission" date="2023-09" db="EMBL/GenBank/DDBJ databases">
        <title>Pangenome analysis of Batrachochytrium dendrobatidis and related Chytrids.</title>
        <authorList>
            <person name="Yacoub M.N."/>
            <person name="Stajich J.E."/>
            <person name="James T.Y."/>
        </authorList>
    </citation>
    <scope>NUCLEOTIDE SEQUENCE [LARGE SCALE GENOMIC DNA]</scope>
    <source>
        <strain evidence="12 13">JEL0888</strain>
    </source>
</reference>
<comment type="subcellular location">
    <subcellularLocation>
        <location evidence="9">Membrane</location>
        <topology evidence="9">Multi-pass membrane protein</topology>
    </subcellularLocation>
    <subcellularLocation>
        <location evidence="1">Mitochondrion inner membrane</location>
        <topology evidence="1">Multi-pass membrane protein</topology>
    </subcellularLocation>
</comment>
<feature type="transmembrane region" description="Helical" evidence="10">
    <location>
        <begin position="217"/>
        <end position="239"/>
    </location>
</feature>
<feature type="transmembrane region" description="Helical" evidence="10">
    <location>
        <begin position="144"/>
        <end position="166"/>
    </location>
</feature>
<dbReference type="PANTHER" id="PTHR12428:SF66">
    <property type="entry name" value="MITOCHONDRIAL INNER MEMBRANE PROTEIN OXA1L"/>
    <property type="match status" value="1"/>
</dbReference>
<dbReference type="InterPro" id="IPR028055">
    <property type="entry name" value="YidC/Oxa/ALB_C"/>
</dbReference>
<proteinExistence type="inferred from homology"/>
<dbReference type="Pfam" id="PF02096">
    <property type="entry name" value="60KD_IMP"/>
    <property type="match status" value="1"/>
</dbReference>
<comment type="similarity">
    <text evidence="2 9">Belongs to the OXA1/ALB3/YidC family.</text>
</comment>
<keyword evidence="13" id="KW-1185">Reference proteome</keyword>
<evidence type="ECO:0000256" key="2">
    <source>
        <dbReference type="ARBA" id="ARBA00009877"/>
    </source>
</evidence>
<evidence type="ECO:0000256" key="6">
    <source>
        <dbReference type="ARBA" id="ARBA00022989"/>
    </source>
</evidence>
<evidence type="ECO:0000256" key="10">
    <source>
        <dbReference type="SAM" id="Phobius"/>
    </source>
</evidence>
<protein>
    <recommendedName>
        <fullName evidence="11">Membrane insertase YidC/Oxa/ALB C-terminal domain-containing protein</fullName>
    </recommendedName>
</protein>
<dbReference type="CDD" id="cd20069">
    <property type="entry name" value="5TM_Oxa1-like"/>
    <property type="match status" value="1"/>
</dbReference>
<evidence type="ECO:0000259" key="11">
    <source>
        <dbReference type="Pfam" id="PF02096"/>
    </source>
</evidence>
<keyword evidence="6 10" id="KW-1133">Transmembrane helix</keyword>
<keyword evidence="7" id="KW-0496">Mitochondrion</keyword>
<evidence type="ECO:0000256" key="4">
    <source>
        <dbReference type="ARBA" id="ARBA00022792"/>
    </source>
</evidence>
<dbReference type="InterPro" id="IPR001708">
    <property type="entry name" value="YidC/ALB3/OXA1/COX18"/>
</dbReference>
<evidence type="ECO:0000313" key="12">
    <source>
        <dbReference type="EMBL" id="KAL2911554.1"/>
    </source>
</evidence>
<gene>
    <name evidence="12" type="ORF">HK105_208998</name>
</gene>
<feature type="domain" description="Membrane insertase YidC/Oxa/ALB C-terminal" evidence="11">
    <location>
        <begin position="146"/>
        <end position="341"/>
    </location>
</feature>
<feature type="transmembrane region" description="Helical" evidence="10">
    <location>
        <begin position="268"/>
        <end position="286"/>
    </location>
</feature>
<keyword evidence="4" id="KW-0999">Mitochondrion inner membrane</keyword>
<evidence type="ECO:0000256" key="1">
    <source>
        <dbReference type="ARBA" id="ARBA00004448"/>
    </source>
</evidence>
<sequence length="397" mass="42000">MRGSLGSGRPLLLAASVGAGIPALQQHTLMASQRARSFFWSSKPSAASPAAAVAEPAAQAGAASETLAPATSAASDAAAAAATTVAEQSPFAFAQGTDIAQAVMDGQIKAITQLGDLHSLGLANSNPVGWCQSLLEVVHVYMGLPWWGTIVVATVVIRLLLLPFAIKAQRATAKLANLRPQSEPIQKEAMRLRSIGDTPGSTREYNKLLELWKQHNVSPFSAMWGLAQAPVFLSFFFAIKSMSQLPVPGFEVGGPSFFMDLTATDPTYILPVLSSIGVLMTMEMGMAMSQGGSQSQANTMRTVMRLLAIITIPFVATLPSGVFMYMIASSIVTLPQIYLLNVPAVRKLLGIPIINHDMPVAAGGSIAVRPITIEQASKNISKAQKELSRMQISNKKA</sequence>
<feature type="transmembrane region" description="Helical" evidence="10">
    <location>
        <begin position="306"/>
        <end position="328"/>
    </location>
</feature>